<dbReference type="Proteomes" id="UP001164746">
    <property type="component" value="Chromosome 11"/>
</dbReference>
<feature type="non-terminal residue" evidence="2">
    <location>
        <position position="257"/>
    </location>
</feature>
<keyword evidence="3" id="KW-1185">Reference proteome</keyword>
<evidence type="ECO:0000256" key="1">
    <source>
        <dbReference type="SAM" id="MobiDB-lite"/>
    </source>
</evidence>
<feature type="compositionally biased region" description="Polar residues" evidence="1">
    <location>
        <begin position="54"/>
        <end position="78"/>
    </location>
</feature>
<feature type="region of interest" description="Disordered" evidence="1">
    <location>
        <begin position="54"/>
        <end position="79"/>
    </location>
</feature>
<dbReference type="SUPFAM" id="SSF49447">
    <property type="entry name" value="Second domain of Mu2 adaptin subunit (ap50) of ap2 adaptor"/>
    <property type="match status" value="1"/>
</dbReference>
<reference evidence="2" key="1">
    <citation type="submission" date="2022-11" db="EMBL/GenBank/DDBJ databases">
        <title>Centuries of genome instability and evolution in soft-shell clam transmissible cancer (bioRxiv).</title>
        <authorList>
            <person name="Hart S.F.M."/>
            <person name="Yonemitsu M.A."/>
            <person name="Giersch R.M."/>
            <person name="Beal B.F."/>
            <person name="Arriagada G."/>
            <person name="Davis B.W."/>
            <person name="Ostrander E.A."/>
            <person name="Goff S.P."/>
            <person name="Metzger M.J."/>
        </authorList>
    </citation>
    <scope>NUCLEOTIDE SEQUENCE</scope>
    <source>
        <strain evidence="2">MELC-2E11</strain>
        <tissue evidence="2">Siphon/mantle</tissue>
    </source>
</reference>
<proteinExistence type="predicted"/>
<dbReference type="Gene3D" id="2.60.40.1170">
    <property type="entry name" value="Mu homology domain, subdomain B"/>
    <property type="match status" value="1"/>
</dbReference>
<gene>
    <name evidence="2" type="ORF">MAR_001970</name>
</gene>
<organism evidence="2 3">
    <name type="scientific">Mya arenaria</name>
    <name type="common">Soft-shell clam</name>
    <dbReference type="NCBI Taxonomy" id="6604"/>
    <lineage>
        <taxon>Eukaryota</taxon>
        <taxon>Metazoa</taxon>
        <taxon>Spiralia</taxon>
        <taxon>Lophotrochozoa</taxon>
        <taxon>Mollusca</taxon>
        <taxon>Bivalvia</taxon>
        <taxon>Autobranchia</taxon>
        <taxon>Heteroconchia</taxon>
        <taxon>Euheterodonta</taxon>
        <taxon>Imparidentia</taxon>
        <taxon>Neoheterodontei</taxon>
        <taxon>Myida</taxon>
        <taxon>Myoidea</taxon>
        <taxon>Myidae</taxon>
        <taxon>Mya</taxon>
    </lineage>
</organism>
<dbReference type="InterPro" id="IPR036168">
    <property type="entry name" value="AP2_Mu_C_sf"/>
</dbReference>
<protein>
    <submittedName>
        <fullName evidence="2">Uncharacterized protein</fullName>
    </submittedName>
</protein>
<evidence type="ECO:0000313" key="2">
    <source>
        <dbReference type="EMBL" id="WAR20132.1"/>
    </source>
</evidence>
<sequence length="257" mass="28657">VINGVHFYHIRRNKVFFVACSRAEIFPLMANEGYVQLDSSEKIRPYIQSSPFGIESKTSPVNSASRPISQPAGQSGSVPHTEVNGSVVVRNFLPAAPQFKMFLNEDLVIADQGQKAMTYTASGEMCVRQPFSLRIVSTKLSSDNQSSQFDRQDATLTWTLSAVQGQSEHMAEFRLNVQGSGPVSRRDLDPVVLEFEISGFTSTGLAITHLKAHNIDKQQQQQQQQHFVRLITFRDGAMMKYIGIIVEMPSTSMSYFS</sequence>
<evidence type="ECO:0000313" key="3">
    <source>
        <dbReference type="Proteomes" id="UP001164746"/>
    </source>
</evidence>
<name>A0ABY7FEX4_MYAAR</name>
<dbReference type="EMBL" id="CP111022">
    <property type="protein sequence ID" value="WAR20132.1"/>
    <property type="molecule type" value="Genomic_DNA"/>
</dbReference>
<accession>A0ABY7FEX4</accession>